<feature type="region of interest" description="Disordered" evidence="3">
    <location>
        <begin position="501"/>
        <end position="541"/>
    </location>
</feature>
<protein>
    <recommendedName>
        <fullName evidence="6">Core-binding (CB) domain-containing protein</fullName>
    </recommendedName>
</protein>
<feature type="compositionally biased region" description="Basic residues" evidence="3">
    <location>
        <begin position="504"/>
        <end position="514"/>
    </location>
</feature>
<feature type="region of interest" description="Disordered" evidence="3">
    <location>
        <begin position="622"/>
        <end position="652"/>
    </location>
</feature>
<feature type="compositionally biased region" description="Polar residues" evidence="3">
    <location>
        <begin position="143"/>
        <end position="153"/>
    </location>
</feature>
<reference evidence="5" key="1">
    <citation type="submission" date="2025-08" db="UniProtKB">
        <authorList>
            <consortium name="RefSeq"/>
        </authorList>
    </citation>
    <scope>IDENTIFICATION</scope>
</reference>
<evidence type="ECO:0000313" key="4">
    <source>
        <dbReference type="Proteomes" id="UP001652642"/>
    </source>
</evidence>
<feature type="region of interest" description="Disordered" evidence="3">
    <location>
        <begin position="392"/>
        <end position="475"/>
    </location>
</feature>
<feature type="compositionally biased region" description="Low complexity" evidence="3">
    <location>
        <begin position="586"/>
        <end position="598"/>
    </location>
</feature>
<dbReference type="Gene3D" id="1.10.150.130">
    <property type="match status" value="1"/>
</dbReference>
<dbReference type="GeneID" id="140705411"/>
<sequence>MRKRWACQRGSEATASGSGTKKRPWRWRRSRNSTFDSLAIPPSPSHTTRLSLPSQLDSHHQRHLGSQHYHLRLPPGVYKVASSRTGQPYIIRSNPTGGNPDSPSERGHPEGVIRGGPRRFLLPILSGTKEGRGTPSHPRSEKPQQVSQTTQVQDGDFRVHSPSSEARRLVCGPGSKRRIFPCHHTQEPQEISASTLQQHHFSVSGLTLRPFHSTQDFHQVHGSRGSIPPPSRDPGVSLYRRLADCLDLKTSGLKGHSVCSPDVTITRSYRESRKVQAESISSGGLHRSEARLCARSDVHASRTHQKVAQSHKKIQAMGESKSTPCTTSTGPHGFYDGDLVPCSPQDAFTSNLATVPLQSTPRQSKQASYCHPGACTAAPMVDFPTSPFGGTSLPSSSFDNSSHYGRESTRMGRPLPGSSDQRSVVPSGEELAHQPSGAASHHKGFEVLPTFSERQGDSARHRQHHSDVLREQAGRNKIKVPSVPVNTSLGVVLPGAHLPGSHPHSYHRQHRCRRAQSPSHSKSRMGTGLRDLPGTLPQVGNSDNRHVRQALQQEMSPLRIQGRTGPRIIGRCFHDPLAQGPSLPVSSHSIGSEVSSQSPPVASRSNLDCTLVAQTTLVLSTSADSNRQDQASSHSSPNNSGLGVDLPSRPRLPPIDSVEDIPSIMEVLDNARKPSTIRLYQHKWQGFLKFTTERGLQASPVSLSTLLLYLRHLFDLGLTKSTLKVYTSAIVPFQPKGSQSSRWFSHPTVKAFFRGLTNMRPPVRRPLPQWSLQTVLHSLVRPPFEPMATCDLKFLSLKTLFLVAITSARRASELAALRADSPYLQFFKDKVVLHPDVSFLPKVVSDFHVNQPLLLPTLFSEPSSDVERTLHCLDVRRALSFYISRTKDFRKVQRLFLCYYGQRKGTAASTSTLSRWLVSTISLAYELQHKPLPENLRAHSTRAVATSTALLRGVDIPDICRAATWSSVSTFIKHYRLDLRAKNETRFGRAILTSLLQ</sequence>
<feature type="region of interest" description="Disordered" evidence="3">
    <location>
        <begin position="570"/>
        <end position="603"/>
    </location>
</feature>
<dbReference type="RefSeq" id="XP_072849319.1">
    <property type="nucleotide sequence ID" value="XM_072993218.1"/>
</dbReference>
<keyword evidence="2" id="KW-0233">DNA recombination</keyword>
<proteinExistence type="predicted"/>
<dbReference type="SUPFAM" id="SSF47823">
    <property type="entry name" value="lambda integrase-like, N-terminal domain"/>
    <property type="match status" value="1"/>
</dbReference>
<feature type="compositionally biased region" description="Basic residues" evidence="3">
    <location>
        <begin position="20"/>
        <end position="31"/>
    </location>
</feature>
<evidence type="ECO:0000313" key="5">
    <source>
        <dbReference type="RefSeq" id="XP_072849319.1"/>
    </source>
</evidence>
<feature type="compositionally biased region" description="Polar residues" evidence="3">
    <location>
        <begin position="45"/>
        <end position="56"/>
    </location>
</feature>
<dbReference type="Proteomes" id="UP001652642">
    <property type="component" value="Chromosome 3"/>
</dbReference>
<dbReference type="PANTHER" id="PTHR33066:SF2">
    <property type="entry name" value="FILAGGRIN-2-LIKE"/>
    <property type="match status" value="1"/>
</dbReference>
<gene>
    <name evidence="5" type="primary">LOC140705411</name>
</gene>
<feature type="compositionally biased region" description="Basic residues" evidence="3">
    <location>
        <begin position="60"/>
        <end position="69"/>
    </location>
</feature>
<feature type="region of interest" description="Disordered" evidence="3">
    <location>
        <begin position="88"/>
        <end position="169"/>
    </location>
</feature>
<evidence type="ECO:0008006" key="6">
    <source>
        <dbReference type="Google" id="ProtNLM"/>
    </source>
</evidence>
<feature type="region of interest" description="Disordered" evidence="3">
    <location>
        <begin position="1"/>
        <end position="69"/>
    </location>
</feature>
<dbReference type="InterPro" id="IPR010998">
    <property type="entry name" value="Integrase_recombinase_N"/>
</dbReference>
<evidence type="ECO:0000256" key="3">
    <source>
        <dbReference type="SAM" id="MobiDB-lite"/>
    </source>
</evidence>
<evidence type="ECO:0000256" key="1">
    <source>
        <dbReference type="ARBA" id="ARBA00023125"/>
    </source>
</evidence>
<keyword evidence="4" id="KW-1185">Reference proteome</keyword>
<evidence type="ECO:0000256" key="2">
    <source>
        <dbReference type="ARBA" id="ARBA00023172"/>
    </source>
</evidence>
<dbReference type="PANTHER" id="PTHR33066">
    <property type="entry name" value="INTEGRASE_SAM-LIKE_N DOMAIN-CONTAINING PROTEIN"/>
    <property type="match status" value="1"/>
</dbReference>
<feature type="compositionally biased region" description="Basic and acidic residues" evidence="3">
    <location>
        <begin position="454"/>
        <end position="474"/>
    </location>
</feature>
<dbReference type="Gene3D" id="1.10.443.10">
    <property type="entry name" value="Intergrase catalytic core"/>
    <property type="match status" value="1"/>
</dbReference>
<feature type="compositionally biased region" description="Polar residues" evidence="3">
    <location>
        <begin position="392"/>
        <end position="403"/>
    </location>
</feature>
<accession>A0ABM5FV87</accession>
<dbReference type="SUPFAM" id="SSF56349">
    <property type="entry name" value="DNA breaking-rejoining enzymes"/>
    <property type="match status" value="1"/>
</dbReference>
<organism evidence="4 5">
    <name type="scientific">Pogona vitticeps</name>
    <name type="common">central bearded dragon</name>
    <dbReference type="NCBI Taxonomy" id="103695"/>
    <lineage>
        <taxon>Eukaryota</taxon>
        <taxon>Metazoa</taxon>
        <taxon>Chordata</taxon>
        <taxon>Craniata</taxon>
        <taxon>Vertebrata</taxon>
        <taxon>Euteleostomi</taxon>
        <taxon>Lepidosauria</taxon>
        <taxon>Squamata</taxon>
        <taxon>Bifurcata</taxon>
        <taxon>Unidentata</taxon>
        <taxon>Episquamata</taxon>
        <taxon>Toxicofera</taxon>
        <taxon>Iguania</taxon>
        <taxon>Acrodonta</taxon>
        <taxon>Agamidae</taxon>
        <taxon>Amphibolurinae</taxon>
        <taxon>Pogona</taxon>
    </lineage>
</organism>
<dbReference type="InterPro" id="IPR011010">
    <property type="entry name" value="DNA_brk_join_enz"/>
</dbReference>
<name>A0ABM5FV87_9SAUR</name>
<dbReference type="InterPro" id="IPR013762">
    <property type="entry name" value="Integrase-like_cat_sf"/>
</dbReference>
<feature type="compositionally biased region" description="Polar residues" evidence="3">
    <location>
        <begin position="622"/>
        <end position="641"/>
    </location>
</feature>
<keyword evidence="1" id="KW-0238">DNA-binding</keyword>
<feature type="compositionally biased region" description="Polar residues" evidence="3">
    <location>
        <begin position="93"/>
        <end position="102"/>
    </location>
</feature>